<dbReference type="STRING" id="467210.HMPREF1866_02013"/>
<dbReference type="PATRIC" id="fig|467210.3.peg.1991"/>
<evidence type="ECO:0000313" key="2">
    <source>
        <dbReference type="Proteomes" id="UP000070394"/>
    </source>
</evidence>
<sequence>MGIKEYERKIGYGEDGLKVILKENLSERTPSYEESYILDRTRVYHNILQNKTIRKGSQAIQSYV</sequence>
<accession>A0A133ZK85</accession>
<reference evidence="2" key="1">
    <citation type="submission" date="2016-01" db="EMBL/GenBank/DDBJ databases">
        <authorList>
            <person name="Mitreva M."/>
            <person name="Pepin K.H."/>
            <person name="Mihindukulasuriya K.A."/>
            <person name="Fulton R."/>
            <person name="Fronick C."/>
            <person name="O'Laughlin M."/>
            <person name="Miner T."/>
            <person name="Herter B."/>
            <person name="Rosa B.A."/>
            <person name="Cordes M."/>
            <person name="Tomlinson C."/>
            <person name="Wollam A."/>
            <person name="Palsikar V.B."/>
            <person name="Mardis E.R."/>
            <person name="Wilson R.K."/>
        </authorList>
    </citation>
    <scope>NUCLEOTIDE SEQUENCE [LARGE SCALE GENOMIC DNA]</scope>
    <source>
        <strain evidence="2">DNF00896</strain>
    </source>
</reference>
<proteinExistence type="predicted"/>
<protein>
    <submittedName>
        <fullName evidence="1">Uncharacterized protein</fullName>
    </submittedName>
</protein>
<comment type="caution">
    <text evidence="1">The sequence shown here is derived from an EMBL/GenBank/DDBJ whole genome shotgun (WGS) entry which is preliminary data.</text>
</comment>
<evidence type="ECO:0000313" key="1">
    <source>
        <dbReference type="EMBL" id="KXB55791.1"/>
    </source>
</evidence>
<organism evidence="1 2">
    <name type="scientific">Lachnoanaerobaculum saburreum</name>
    <dbReference type="NCBI Taxonomy" id="467210"/>
    <lineage>
        <taxon>Bacteria</taxon>
        <taxon>Bacillati</taxon>
        <taxon>Bacillota</taxon>
        <taxon>Clostridia</taxon>
        <taxon>Lachnospirales</taxon>
        <taxon>Lachnospiraceae</taxon>
        <taxon>Lachnoanaerobaculum</taxon>
    </lineage>
</organism>
<dbReference type="Proteomes" id="UP000070394">
    <property type="component" value="Unassembled WGS sequence"/>
</dbReference>
<name>A0A133ZK85_9FIRM</name>
<dbReference type="EMBL" id="LSDA01000108">
    <property type="protein sequence ID" value="KXB55791.1"/>
    <property type="molecule type" value="Genomic_DNA"/>
</dbReference>
<gene>
    <name evidence="1" type="ORF">HMPREF1866_02013</name>
</gene>
<dbReference type="AlphaFoldDB" id="A0A133ZK85"/>
<keyword evidence="2" id="KW-1185">Reference proteome</keyword>